<dbReference type="KEGG" id="sna:Snas_1164"/>
<name>D3QB57_STANL</name>
<accession>D3QB57</accession>
<dbReference type="NCBIfam" id="NF040566">
    <property type="entry name" value="SCO2522_fam"/>
    <property type="match status" value="1"/>
</dbReference>
<evidence type="ECO:0000256" key="1">
    <source>
        <dbReference type="SAM" id="MobiDB-lite"/>
    </source>
</evidence>
<dbReference type="Proteomes" id="UP000000844">
    <property type="component" value="Chromosome"/>
</dbReference>
<sequence length="327" mass="36529">MTGEEPDHAEAEFLEETAASRVESVPLSHLSIELGHLYSEDYEADDDSLVEFFRQIGGWVRAAETRAAEFTGTRPRVSTCFMVDDYFGHFGGPREVVPRIEKLAHRAGVRIDYLARESACAAHGEVRPARLVEARIVAEPIPGDNGNRPPTSVSGWLSNGERSGERHTPGTGYAMGHRTDWQPPKETAANRHSVFVDVELWSEEADERVWSCAYLASVWQLLRLGLLRDNGDAVGVPAARPEALPSSWDEMPAVTRLEEGADPFNAYRTLSIMDSRFLRVEDAVRVILNQIAVESEVDAEVLRRAKAERMRLPSEPVDRLEYVFTGR</sequence>
<dbReference type="AlphaFoldDB" id="D3QB57"/>
<dbReference type="STRING" id="446470.Snas_1164"/>
<organism evidence="2 3">
    <name type="scientific">Stackebrandtia nassauensis (strain DSM 44728 / CIP 108903 / NRRL B-16338 / NBRC 102104 / LLR-40K-21)</name>
    <dbReference type="NCBI Taxonomy" id="446470"/>
    <lineage>
        <taxon>Bacteria</taxon>
        <taxon>Bacillati</taxon>
        <taxon>Actinomycetota</taxon>
        <taxon>Actinomycetes</taxon>
        <taxon>Glycomycetales</taxon>
        <taxon>Glycomycetaceae</taxon>
        <taxon>Stackebrandtia</taxon>
    </lineage>
</organism>
<dbReference type="EMBL" id="CP001778">
    <property type="protein sequence ID" value="ADD40874.1"/>
    <property type="molecule type" value="Genomic_DNA"/>
</dbReference>
<reference evidence="2 3" key="1">
    <citation type="journal article" date="2009" name="Stand. Genomic Sci.">
        <title>Complete genome sequence of Stackebrandtia nassauensis type strain (LLR-40K-21).</title>
        <authorList>
            <person name="Munk C."/>
            <person name="Lapidus A."/>
            <person name="Copeland A."/>
            <person name="Jando M."/>
            <person name="Mayilraj S."/>
            <person name="Glavina Del Rio T."/>
            <person name="Nolan M."/>
            <person name="Chen F."/>
            <person name="Lucas S."/>
            <person name="Tice H."/>
            <person name="Cheng J.F."/>
            <person name="Han C."/>
            <person name="Detter J.C."/>
            <person name="Bruce D."/>
            <person name="Goodwin L."/>
            <person name="Chain P."/>
            <person name="Pitluck S."/>
            <person name="Goker M."/>
            <person name="Ovchinikova G."/>
            <person name="Pati A."/>
            <person name="Ivanova N."/>
            <person name="Mavromatis K."/>
            <person name="Chen A."/>
            <person name="Palaniappan K."/>
            <person name="Land M."/>
            <person name="Hauser L."/>
            <person name="Chang Y.J."/>
            <person name="Jeffries C.D."/>
            <person name="Bristow J."/>
            <person name="Eisen J.A."/>
            <person name="Markowitz V."/>
            <person name="Hugenholtz P."/>
            <person name="Kyrpides N.C."/>
            <person name="Klenk H.P."/>
        </authorList>
    </citation>
    <scope>NUCLEOTIDE SEQUENCE [LARGE SCALE GENOMIC DNA]</scope>
    <source>
        <strain evidence="3">DSM 44728 / CIP 108903 / NRRL B-16338 / NBRC 102104 / LLR-40K-21</strain>
    </source>
</reference>
<feature type="region of interest" description="Disordered" evidence="1">
    <location>
        <begin position="157"/>
        <end position="177"/>
    </location>
</feature>
<keyword evidence="3" id="KW-1185">Reference proteome</keyword>
<proteinExistence type="predicted"/>
<dbReference type="eggNOG" id="ENOG502ZB65">
    <property type="taxonomic scope" value="Bacteria"/>
</dbReference>
<dbReference type="HOGENOM" id="CLU_876924_0_0_11"/>
<dbReference type="InterPro" id="IPR049747">
    <property type="entry name" value="SCO2522-like"/>
</dbReference>
<evidence type="ECO:0000313" key="2">
    <source>
        <dbReference type="EMBL" id="ADD40874.1"/>
    </source>
</evidence>
<protein>
    <submittedName>
        <fullName evidence="2">Uncharacterized protein</fullName>
    </submittedName>
</protein>
<gene>
    <name evidence="2" type="ordered locus">Snas_1164</name>
</gene>
<evidence type="ECO:0000313" key="3">
    <source>
        <dbReference type="Proteomes" id="UP000000844"/>
    </source>
</evidence>
<dbReference type="RefSeq" id="WP_013016445.1">
    <property type="nucleotide sequence ID" value="NC_013947.1"/>
</dbReference>